<dbReference type="GeneID" id="19461113"/>
<keyword evidence="3" id="KW-1185">Reference proteome</keyword>
<evidence type="ECO:0000313" key="3">
    <source>
        <dbReference type="Proteomes" id="UP000016922"/>
    </source>
</evidence>
<protein>
    <submittedName>
        <fullName evidence="2">Uncharacterized protein</fullName>
    </submittedName>
</protein>
<organism evidence="2 3">
    <name type="scientific">Glarea lozoyensis (strain ATCC 20868 / MF5171)</name>
    <dbReference type="NCBI Taxonomy" id="1116229"/>
    <lineage>
        <taxon>Eukaryota</taxon>
        <taxon>Fungi</taxon>
        <taxon>Dikarya</taxon>
        <taxon>Ascomycota</taxon>
        <taxon>Pezizomycotina</taxon>
        <taxon>Leotiomycetes</taxon>
        <taxon>Helotiales</taxon>
        <taxon>Helotiaceae</taxon>
        <taxon>Glarea</taxon>
    </lineage>
</organism>
<feature type="region of interest" description="Disordered" evidence="1">
    <location>
        <begin position="1"/>
        <end position="37"/>
    </location>
</feature>
<dbReference type="OrthoDB" id="3563424at2759"/>
<dbReference type="RefSeq" id="XP_008087462.1">
    <property type="nucleotide sequence ID" value="XM_008089271.1"/>
</dbReference>
<feature type="compositionally biased region" description="Acidic residues" evidence="1">
    <location>
        <begin position="308"/>
        <end position="318"/>
    </location>
</feature>
<reference evidence="2 3" key="1">
    <citation type="journal article" date="2013" name="BMC Genomics">
        <title>Genomics-driven discovery of the pneumocandin biosynthetic gene cluster in the fungus Glarea lozoyensis.</title>
        <authorList>
            <person name="Chen L."/>
            <person name="Yue Q."/>
            <person name="Zhang X."/>
            <person name="Xiang M."/>
            <person name="Wang C."/>
            <person name="Li S."/>
            <person name="Che Y."/>
            <person name="Ortiz-Lopez F.J."/>
            <person name="Bills G.F."/>
            <person name="Liu X."/>
            <person name="An Z."/>
        </authorList>
    </citation>
    <scope>NUCLEOTIDE SEQUENCE [LARGE SCALE GENOMIC DNA]</scope>
    <source>
        <strain evidence="3">ATCC 20868 / MF5171</strain>
    </source>
</reference>
<evidence type="ECO:0000256" key="1">
    <source>
        <dbReference type="SAM" id="MobiDB-lite"/>
    </source>
</evidence>
<dbReference type="KEGG" id="glz:GLAREA_02055"/>
<dbReference type="EMBL" id="KE145371">
    <property type="protein sequence ID" value="EPE26143.1"/>
    <property type="molecule type" value="Genomic_DNA"/>
</dbReference>
<dbReference type="Proteomes" id="UP000016922">
    <property type="component" value="Unassembled WGS sequence"/>
</dbReference>
<sequence>MASKEKSYGLSNPPNPHSSTSKTPNLSPKQRCQSNDGGIIEDITSTQKVDASSAMALQQRLAAYYNGYGDLALGMHPHDLADWEKLSESRAVVKNSSKLKNDESLDLEESTPFAFFKLPLEIRRRIYVLLLSPLWLNDEDTGEQYMVVHVSKCEVNGQLQTIPLVSPRPGHNLPYELSCHPQYDSVAQFLDPDSCCHELLKWLRKAQHASSLFRKEIAEVYWGRTKLVLSAMDGHLQEFKALIQDRPAIVRGIKHLVIEVSDDWVTKRPVSIEEFRSTCQDISKLLSLECLSLYFKRFTVRIHSDIEDDDDDEEEEDEGNNRRRGQRTMQCTQKSVYYMKPQRESMTLEKRNKKILEELLLPHSLRPKPDDEEKVYLAAREAMENTTLEKGVEE</sequence>
<name>S3DHU1_GLAL2</name>
<dbReference type="AlphaFoldDB" id="S3DHU1"/>
<dbReference type="HOGENOM" id="CLU_723714_0_0_1"/>
<evidence type="ECO:0000313" key="2">
    <source>
        <dbReference type="EMBL" id="EPE26143.1"/>
    </source>
</evidence>
<feature type="region of interest" description="Disordered" evidence="1">
    <location>
        <begin position="308"/>
        <end position="330"/>
    </location>
</feature>
<proteinExistence type="predicted"/>
<gene>
    <name evidence="2" type="ORF">GLAREA_02055</name>
</gene>
<accession>S3DHU1</accession>
<feature type="compositionally biased region" description="Polar residues" evidence="1">
    <location>
        <begin position="9"/>
        <end position="36"/>
    </location>
</feature>